<dbReference type="STRING" id="104663.SAMN04488121_11020"/>
<dbReference type="Proteomes" id="UP000199045">
    <property type="component" value="Unassembled WGS sequence"/>
</dbReference>
<dbReference type="AlphaFoldDB" id="A0A1G8AX35"/>
<accession>A0A1G8AX35</accession>
<name>A0A1G8AX35_CHIFI</name>
<protein>
    <submittedName>
        <fullName evidence="3">Lipocalin-like domain-containing protein</fullName>
    </submittedName>
</protein>
<keyword evidence="1" id="KW-0732">Signal</keyword>
<dbReference type="Pfam" id="PF13648">
    <property type="entry name" value="Lipocalin_4"/>
    <property type="match status" value="1"/>
</dbReference>
<dbReference type="PROSITE" id="PS51257">
    <property type="entry name" value="PROKAR_LIPOPROTEIN"/>
    <property type="match status" value="1"/>
</dbReference>
<evidence type="ECO:0000259" key="2">
    <source>
        <dbReference type="Pfam" id="PF13648"/>
    </source>
</evidence>
<dbReference type="OrthoDB" id="826659at2"/>
<evidence type="ECO:0000256" key="1">
    <source>
        <dbReference type="SAM" id="SignalP"/>
    </source>
</evidence>
<sequence length="140" mass="15421">MRRNSWLPALLLSACMLSCSNDKNDPEPTVDRNAPTTGTWRVTLFSERGNNETSDFNGYTFTFDSNGSVTASLNGTNKHGTWNINSSATEFTLDLGAKSDANKPLGELTDDWEIISITSTEIKLKEDNDASGEFLTFNQN</sequence>
<feature type="chain" id="PRO_5011495214" evidence="1">
    <location>
        <begin position="21"/>
        <end position="140"/>
    </location>
</feature>
<organism evidence="3 4">
    <name type="scientific">Chitinophaga filiformis</name>
    <name type="common">Myxococcus filiformis</name>
    <name type="synonym">Flexibacter filiformis</name>
    <dbReference type="NCBI Taxonomy" id="104663"/>
    <lineage>
        <taxon>Bacteria</taxon>
        <taxon>Pseudomonadati</taxon>
        <taxon>Bacteroidota</taxon>
        <taxon>Chitinophagia</taxon>
        <taxon>Chitinophagales</taxon>
        <taxon>Chitinophagaceae</taxon>
        <taxon>Chitinophaga</taxon>
    </lineage>
</organism>
<feature type="signal peptide" evidence="1">
    <location>
        <begin position="1"/>
        <end position="20"/>
    </location>
</feature>
<evidence type="ECO:0000313" key="4">
    <source>
        <dbReference type="Proteomes" id="UP000199045"/>
    </source>
</evidence>
<dbReference type="InterPro" id="IPR024311">
    <property type="entry name" value="Lipocalin-like"/>
</dbReference>
<dbReference type="RefSeq" id="WP_089837317.1">
    <property type="nucleotide sequence ID" value="NZ_FNBN01000010.1"/>
</dbReference>
<dbReference type="EMBL" id="FNBN01000010">
    <property type="protein sequence ID" value="SDH25376.1"/>
    <property type="molecule type" value="Genomic_DNA"/>
</dbReference>
<gene>
    <name evidence="3" type="ORF">SAMN04488121_11020</name>
</gene>
<evidence type="ECO:0000313" key="3">
    <source>
        <dbReference type="EMBL" id="SDH25376.1"/>
    </source>
</evidence>
<reference evidence="3 4" key="1">
    <citation type="submission" date="2016-10" db="EMBL/GenBank/DDBJ databases">
        <authorList>
            <person name="de Groot N.N."/>
        </authorList>
    </citation>
    <scope>NUCLEOTIDE SEQUENCE [LARGE SCALE GENOMIC DNA]</scope>
    <source>
        <strain evidence="3 4">DSM 527</strain>
    </source>
</reference>
<feature type="domain" description="Lipocalin-like" evidence="2">
    <location>
        <begin position="37"/>
        <end position="124"/>
    </location>
</feature>
<proteinExistence type="predicted"/>